<accession>A0A165A3Y2</accession>
<feature type="region of interest" description="Disordered" evidence="4">
    <location>
        <begin position="1"/>
        <end position="22"/>
    </location>
</feature>
<dbReference type="GO" id="GO:0032040">
    <property type="term" value="C:small-subunit processome"/>
    <property type="evidence" value="ECO:0007669"/>
    <property type="project" value="UniProtKB-ARBA"/>
</dbReference>
<reference evidence="6 7" key="1">
    <citation type="journal article" date="2016" name="Fungal Biol.">
        <title>The genome of Xylona heveae provides a window into fungal endophytism.</title>
        <authorList>
            <person name="Gazis R."/>
            <person name="Kuo A."/>
            <person name="Riley R."/>
            <person name="LaButti K."/>
            <person name="Lipzen A."/>
            <person name="Lin J."/>
            <person name="Amirebrahimi M."/>
            <person name="Hesse C.N."/>
            <person name="Spatafora J.W."/>
            <person name="Henrissat B."/>
            <person name="Hainaut M."/>
            <person name="Grigoriev I.V."/>
            <person name="Hibbett D.S."/>
        </authorList>
    </citation>
    <scope>NUCLEOTIDE SEQUENCE [LARGE SCALE GENOMIC DNA]</scope>
    <source>
        <strain evidence="6 7">TC161</strain>
    </source>
</reference>
<feature type="compositionally biased region" description="Acidic residues" evidence="4">
    <location>
        <begin position="491"/>
        <end position="502"/>
    </location>
</feature>
<evidence type="ECO:0000256" key="2">
    <source>
        <dbReference type="ARBA" id="ARBA00023242"/>
    </source>
</evidence>
<dbReference type="InterPro" id="IPR015943">
    <property type="entry name" value="WD40/YVTN_repeat-like_dom_sf"/>
</dbReference>
<dbReference type="InterPro" id="IPR007148">
    <property type="entry name" value="SSU_processome_Utp12"/>
</dbReference>
<dbReference type="InterPro" id="IPR036322">
    <property type="entry name" value="WD40_repeat_dom_sf"/>
</dbReference>
<evidence type="ECO:0000313" key="6">
    <source>
        <dbReference type="EMBL" id="KZF19918.1"/>
    </source>
</evidence>
<evidence type="ECO:0000313" key="7">
    <source>
        <dbReference type="Proteomes" id="UP000076632"/>
    </source>
</evidence>
<keyword evidence="7" id="KW-1185">Reference proteome</keyword>
<proteinExistence type="inferred from homology"/>
<dbReference type="Gene3D" id="2.130.10.10">
    <property type="entry name" value="YVTN repeat-like/Quinoprotein amine dehydrogenase"/>
    <property type="match status" value="1"/>
</dbReference>
<dbReference type="STRING" id="1328760.A0A165A3Y2"/>
<dbReference type="GeneID" id="28900577"/>
<feature type="region of interest" description="Disordered" evidence="4">
    <location>
        <begin position="673"/>
        <end position="797"/>
    </location>
</feature>
<dbReference type="RefSeq" id="XP_018185473.1">
    <property type="nucleotide sequence ID" value="XM_018335440.1"/>
</dbReference>
<comment type="subcellular location">
    <subcellularLocation>
        <location evidence="1">Nucleus</location>
    </subcellularLocation>
</comment>
<dbReference type="Proteomes" id="UP000076632">
    <property type="component" value="Unassembled WGS sequence"/>
</dbReference>
<dbReference type="SUPFAM" id="SSF50978">
    <property type="entry name" value="WD40 repeat-like"/>
    <property type="match status" value="1"/>
</dbReference>
<gene>
    <name evidence="6" type="ORF">L228DRAFT_270685</name>
</gene>
<evidence type="ECO:0000256" key="1">
    <source>
        <dbReference type="ARBA" id="ARBA00004123"/>
    </source>
</evidence>
<evidence type="ECO:0000259" key="5">
    <source>
        <dbReference type="Pfam" id="PF04003"/>
    </source>
</evidence>
<evidence type="ECO:0000256" key="3">
    <source>
        <dbReference type="ARBA" id="ARBA00038335"/>
    </source>
</evidence>
<feature type="compositionally biased region" description="Acidic residues" evidence="4">
    <location>
        <begin position="732"/>
        <end position="781"/>
    </location>
</feature>
<evidence type="ECO:0000256" key="4">
    <source>
        <dbReference type="SAM" id="MobiDB-lite"/>
    </source>
</evidence>
<dbReference type="OMA" id="CEHAVNP"/>
<dbReference type="OrthoDB" id="30195at2759"/>
<feature type="compositionally biased region" description="Polar residues" evidence="4">
    <location>
        <begin position="530"/>
        <end position="548"/>
    </location>
</feature>
<feature type="region of interest" description="Disordered" evidence="4">
    <location>
        <begin position="447"/>
        <end position="506"/>
    </location>
</feature>
<dbReference type="Pfam" id="PF04003">
    <property type="entry name" value="Utp12"/>
    <property type="match status" value="1"/>
</dbReference>
<name>A0A165A3Y2_XYLHT</name>
<feature type="domain" description="Small-subunit processome Utp12" evidence="5">
    <location>
        <begin position="560"/>
        <end position="663"/>
    </location>
</feature>
<dbReference type="EMBL" id="KV407464">
    <property type="protein sequence ID" value="KZF19918.1"/>
    <property type="molecule type" value="Genomic_DNA"/>
</dbReference>
<keyword evidence="2" id="KW-0539">Nucleus</keyword>
<dbReference type="FunCoup" id="A0A165A3Y2">
    <property type="interactions" value="774"/>
</dbReference>
<comment type="similarity">
    <text evidence="3">Belongs to the UTP5 family.</text>
</comment>
<organism evidence="6 7">
    <name type="scientific">Xylona heveae (strain CBS 132557 / TC161)</name>
    <dbReference type="NCBI Taxonomy" id="1328760"/>
    <lineage>
        <taxon>Eukaryota</taxon>
        <taxon>Fungi</taxon>
        <taxon>Dikarya</taxon>
        <taxon>Ascomycota</taxon>
        <taxon>Pezizomycotina</taxon>
        <taxon>Xylonomycetes</taxon>
        <taxon>Xylonales</taxon>
        <taxon>Xylonaceae</taxon>
        <taxon>Xylona</taxon>
    </lineage>
</organism>
<feature type="compositionally biased region" description="Basic and acidic residues" evidence="4">
    <location>
        <begin position="447"/>
        <end position="460"/>
    </location>
</feature>
<dbReference type="InterPro" id="IPR052414">
    <property type="entry name" value="U3_snoRNA-assoc_WDR"/>
</dbReference>
<feature type="region of interest" description="Disordered" evidence="4">
    <location>
        <begin position="528"/>
        <end position="548"/>
    </location>
</feature>
<sequence length="797" mass="86030">MVTKKFSGRPSTQASAASPAVASSVQSSNNSAILRSAFAPSSFQLALFASVIQGLDSQHLRIHDTLTGRLRCEHVLPSNTTVNSLDWGFLGGNDADNQTPKKKRKRETMANGAVTGDAAGVVVAFGTSDSNICFFSAAEGKIIGKLPVVHSQGIRDFKFTNRREAAEAWSLGGEGKLVQWDLRKRQALNTFTLPTNAAITLARPVPTNPSVICASHTAYVINPDTVGTEEQPTFTGSTNPIHSLITSLPSASHLPKAFLAAAESDRFMNVFDRESQKLVGSLVSDSDVQTVALFSEEADDNDEDTSGKSNEQVLAAVTRDGLVEIFPQPFDNFQNSQSTSLKSKRRQMTRKAEASLKITRPDKSATPVPAVNASFEANSLVVAWVDGSINLVFERIPWRDENSGALLLKGQKEIIRGKSTTVGATVMNGAKDMGKSKVDESRTVVVERGHGAEDEQKELAELSSGEDEESEAESAGASETAQADVEMKDGDSDEEEEGDEAAEPSFGDLIRASGSDMVDVEHALDDGKVTSRSLVPSQRKLQPPSGTSLGTILTQSLKTNDVALLESCFHTTEFNTIRSTIERLDSALAASLLQKLAERLHNRPGRAGSLMVWVQWTLISHGGYLAGQPELMKKLGALNRVIKERASGLQPLLTLKGKLDMLEAQMQLRKSMQASIRPAEAEDEDEEENVIYVEGEEDEDSEGGADEADDMDEDFSGSEDNDEDMPTTVNGVDEDDESGDDEEDEGFIDDEAEETDADTGEELSEDEVDHDDVDSDEEESDVGAPTPKRPAGASRRR</sequence>
<dbReference type="AlphaFoldDB" id="A0A165A3Y2"/>
<dbReference type="PANTHER" id="PTHR44267">
    <property type="entry name" value="WD REPEAT-CONTAINING PROTEIN 43"/>
    <property type="match status" value="1"/>
</dbReference>
<dbReference type="InParanoid" id="A0A165A3Y2"/>
<dbReference type="GO" id="GO:0000462">
    <property type="term" value="P:maturation of SSU-rRNA from tricistronic rRNA transcript (SSU-rRNA, 5.8S rRNA, LSU-rRNA)"/>
    <property type="evidence" value="ECO:0007669"/>
    <property type="project" value="TreeGrafter"/>
</dbReference>
<dbReference type="PANTHER" id="PTHR44267:SF1">
    <property type="entry name" value="WD REPEAT-CONTAINING PROTEIN 43"/>
    <property type="match status" value="1"/>
</dbReference>
<feature type="compositionally biased region" description="Low complexity" evidence="4">
    <location>
        <begin position="10"/>
        <end position="22"/>
    </location>
</feature>
<feature type="compositionally biased region" description="Acidic residues" evidence="4">
    <location>
        <begin position="681"/>
        <end position="725"/>
    </location>
</feature>
<protein>
    <submittedName>
        <fullName evidence="6">NUC189-domain-containing protein</fullName>
    </submittedName>
</protein>